<gene>
    <name evidence="7" type="ORF">CTI12_AA432860</name>
</gene>
<evidence type="ECO:0000256" key="5">
    <source>
        <dbReference type="SAM" id="SignalP"/>
    </source>
</evidence>
<protein>
    <recommendedName>
        <fullName evidence="4">Non-specific lipid-transfer protein</fullName>
    </recommendedName>
</protein>
<accession>A0A2U1LZM1</accession>
<comment type="function">
    <text evidence="4">Plant non-specific lipid-transfer proteins transfer phospholipids as well as galactolipids across membranes. May play a role in wax or cutin deposition in the cell walls of expanding epidermal cells and certain secretory tissues.</text>
</comment>
<dbReference type="Proteomes" id="UP000245207">
    <property type="component" value="Unassembled WGS sequence"/>
</dbReference>
<dbReference type="InterPro" id="IPR000528">
    <property type="entry name" value="Plant_nsLTP"/>
</dbReference>
<keyword evidence="3 4" id="KW-0446">Lipid-binding</keyword>
<feature type="chain" id="PRO_5015439372" description="Non-specific lipid-transfer protein" evidence="5">
    <location>
        <begin position="26"/>
        <end position="149"/>
    </location>
</feature>
<dbReference type="AlphaFoldDB" id="A0A2U1LZM1"/>
<organism evidence="7 8">
    <name type="scientific">Artemisia annua</name>
    <name type="common">Sweet wormwood</name>
    <dbReference type="NCBI Taxonomy" id="35608"/>
    <lineage>
        <taxon>Eukaryota</taxon>
        <taxon>Viridiplantae</taxon>
        <taxon>Streptophyta</taxon>
        <taxon>Embryophyta</taxon>
        <taxon>Tracheophyta</taxon>
        <taxon>Spermatophyta</taxon>
        <taxon>Magnoliopsida</taxon>
        <taxon>eudicotyledons</taxon>
        <taxon>Gunneridae</taxon>
        <taxon>Pentapetalae</taxon>
        <taxon>asterids</taxon>
        <taxon>campanulids</taxon>
        <taxon>Asterales</taxon>
        <taxon>Asteraceae</taxon>
        <taxon>Asteroideae</taxon>
        <taxon>Anthemideae</taxon>
        <taxon>Artemisiinae</taxon>
        <taxon>Artemisia</taxon>
    </lineage>
</organism>
<dbReference type="GO" id="GO:0006869">
    <property type="term" value="P:lipid transport"/>
    <property type="evidence" value="ECO:0007669"/>
    <property type="project" value="InterPro"/>
</dbReference>
<evidence type="ECO:0000259" key="6">
    <source>
        <dbReference type="SMART" id="SM00499"/>
    </source>
</evidence>
<keyword evidence="5" id="KW-0732">Signal</keyword>
<proteinExistence type="inferred from homology"/>
<sequence length="149" mass="17433">MDRIHIMWFVTVGLLLTSWRPYVFAAPNCARVVAMLPPCWGFITGQDPSEFCCSSIKNLEDMGKTKEDRVAMCNCVKQVSKIVSYDPKRITVLPKKCGLDSTFPPIDQEYDCKEYVSFFPHNHSSFIVKFYDWLDKDFTTLYYYVFENY</sequence>
<dbReference type="InterPro" id="IPR036312">
    <property type="entry name" value="Bifun_inhib/LTP/seed_sf"/>
</dbReference>
<dbReference type="Pfam" id="PF00234">
    <property type="entry name" value="Tryp_alpha_amyl"/>
    <property type="match status" value="1"/>
</dbReference>
<evidence type="ECO:0000256" key="2">
    <source>
        <dbReference type="ARBA" id="ARBA00022448"/>
    </source>
</evidence>
<dbReference type="InterPro" id="IPR016140">
    <property type="entry name" value="Bifunc_inhib/LTP/seed_store"/>
</dbReference>
<keyword evidence="8" id="KW-1185">Reference proteome</keyword>
<dbReference type="CDD" id="cd01960">
    <property type="entry name" value="nsLTP1"/>
    <property type="match status" value="1"/>
</dbReference>
<dbReference type="OrthoDB" id="1862539at2759"/>
<evidence type="ECO:0000256" key="4">
    <source>
        <dbReference type="RuleBase" id="RU000628"/>
    </source>
</evidence>
<dbReference type="Gene3D" id="1.10.110.10">
    <property type="entry name" value="Plant lipid-transfer and hydrophobic proteins"/>
    <property type="match status" value="1"/>
</dbReference>
<evidence type="ECO:0000256" key="1">
    <source>
        <dbReference type="ARBA" id="ARBA00009748"/>
    </source>
</evidence>
<evidence type="ECO:0000313" key="7">
    <source>
        <dbReference type="EMBL" id="PWA54458.1"/>
    </source>
</evidence>
<feature type="signal peptide" evidence="5">
    <location>
        <begin position="1"/>
        <end position="25"/>
    </location>
</feature>
<comment type="caution">
    <text evidence="7">The sequence shown here is derived from an EMBL/GenBank/DDBJ whole genome shotgun (WGS) entry which is preliminary data.</text>
</comment>
<comment type="similarity">
    <text evidence="1 4">Belongs to the plant LTP family.</text>
</comment>
<dbReference type="SMART" id="SM00499">
    <property type="entry name" value="AAI"/>
    <property type="match status" value="1"/>
</dbReference>
<name>A0A2U1LZM1_ARTAN</name>
<reference evidence="7 8" key="1">
    <citation type="journal article" date="2018" name="Mol. Plant">
        <title>The genome of Artemisia annua provides insight into the evolution of Asteraceae family and artemisinin biosynthesis.</title>
        <authorList>
            <person name="Shen Q."/>
            <person name="Zhang L."/>
            <person name="Liao Z."/>
            <person name="Wang S."/>
            <person name="Yan T."/>
            <person name="Shi P."/>
            <person name="Liu M."/>
            <person name="Fu X."/>
            <person name="Pan Q."/>
            <person name="Wang Y."/>
            <person name="Lv Z."/>
            <person name="Lu X."/>
            <person name="Zhang F."/>
            <person name="Jiang W."/>
            <person name="Ma Y."/>
            <person name="Chen M."/>
            <person name="Hao X."/>
            <person name="Li L."/>
            <person name="Tang Y."/>
            <person name="Lv G."/>
            <person name="Zhou Y."/>
            <person name="Sun X."/>
            <person name="Brodelius P.E."/>
            <person name="Rose J.K.C."/>
            <person name="Tang K."/>
        </authorList>
    </citation>
    <scope>NUCLEOTIDE SEQUENCE [LARGE SCALE GENOMIC DNA]</scope>
    <source>
        <strain evidence="8">cv. Huhao1</strain>
        <tissue evidence="7">Leaf</tissue>
    </source>
</reference>
<dbReference type="PRINTS" id="PR00382">
    <property type="entry name" value="LIPIDTRNSFER"/>
</dbReference>
<dbReference type="SUPFAM" id="SSF47699">
    <property type="entry name" value="Bifunctional inhibitor/lipid-transfer protein/seed storage 2S albumin"/>
    <property type="match status" value="1"/>
</dbReference>
<dbReference type="EMBL" id="PKPP01007067">
    <property type="protein sequence ID" value="PWA54458.1"/>
    <property type="molecule type" value="Genomic_DNA"/>
</dbReference>
<evidence type="ECO:0000256" key="3">
    <source>
        <dbReference type="ARBA" id="ARBA00023121"/>
    </source>
</evidence>
<dbReference type="GO" id="GO:0008289">
    <property type="term" value="F:lipid binding"/>
    <property type="evidence" value="ECO:0007669"/>
    <property type="project" value="UniProtKB-KW"/>
</dbReference>
<dbReference type="PANTHER" id="PTHR33076">
    <property type="entry name" value="NON-SPECIFIC LIPID-TRANSFER PROTEIN 2-RELATED"/>
    <property type="match status" value="1"/>
</dbReference>
<evidence type="ECO:0000313" key="8">
    <source>
        <dbReference type="Proteomes" id="UP000245207"/>
    </source>
</evidence>
<keyword evidence="2 4" id="KW-0813">Transport</keyword>
<feature type="domain" description="Bifunctional inhibitor/plant lipid transfer protein/seed storage helical" evidence="6">
    <location>
        <begin position="29"/>
        <end position="112"/>
    </location>
</feature>
<dbReference type="STRING" id="35608.A0A2U1LZM1"/>